<gene>
    <name evidence="2" type="ORF">EUX98_g8461</name>
</gene>
<dbReference type="InterPro" id="IPR000953">
    <property type="entry name" value="Chromo/chromo_shadow_dom"/>
</dbReference>
<protein>
    <recommendedName>
        <fullName evidence="1">Chromo domain-containing protein</fullName>
    </recommendedName>
</protein>
<dbReference type="Proteomes" id="UP000308730">
    <property type="component" value="Unassembled WGS sequence"/>
</dbReference>
<evidence type="ECO:0000313" key="3">
    <source>
        <dbReference type="Proteomes" id="UP000308730"/>
    </source>
</evidence>
<accession>A0A4S4M7I3</accession>
<dbReference type="AlphaFoldDB" id="A0A4S4M7I3"/>
<dbReference type="GO" id="GO:0006338">
    <property type="term" value="P:chromatin remodeling"/>
    <property type="evidence" value="ECO:0007669"/>
    <property type="project" value="UniProtKB-ARBA"/>
</dbReference>
<dbReference type="OrthoDB" id="3364639at2759"/>
<dbReference type="SUPFAM" id="SSF54160">
    <property type="entry name" value="Chromo domain-like"/>
    <property type="match status" value="1"/>
</dbReference>
<reference evidence="2 3" key="1">
    <citation type="submission" date="2019-02" db="EMBL/GenBank/DDBJ databases">
        <title>Genome sequencing of the rare red list fungi Antrodiella citrinella (Flaviporus citrinellus).</title>
        <authorList>
            <person name="Buettner E."/>
            <person name="Kellner H."/>
        </authorList>
    </citation>
    <scope>NUCLEOTIDE SEQUENCE [LARGE SCALE GENOMIC DNA]</scope>
    <source>
        <strain evidence="2 3">DSM 108506</strain>
    </source>
</reference>
<sequence length="159" mass="18438">MVNLHDLHEYLRDTISAAQERYKETADNVRKTAPPLSVGDKVFVHAKFLNTPHSPSAFPLTSAARIRYSMSRHSSPERVEPPPLPVEVDGEIQHEIKAILDSKLDRRYRVKLCYWVEWLGYEGTDKQYTWVGANDIQEYAPEAIQQFHLWYPNKPGPDY</sequence>
<feature type="domain" description="Chromo" evidence="1">
    <location>
        <begin position="94"/>
        <end position="148"/>
    </location>
</feature>
<evidence type="ECO:0000259" key="1">
    <source>
        <dbReference type="PROSITE" id="PS50013"/>
    </source>
</evidence>
<dbReference type="EMBL" id="SGPM01000466">
    <property type="protein sequence ID" value="THH21055.1"/>
    <property type="molecule type" value="Genomic_DNA"/>
</dbReference>
<keyword evidence="3" id="KW-1185">Reference proteome</keyword>
<comment type="caution">
    <text evidence="2">The sequence shown here is derived from an EMBL/GenBank/DDBJ whole genome shotgun (WGS) entry which is preliminary data.</text>
</comment>
<dbReference type="PROSITE" id="PS50013">
    <property type="entry name" value="CHROMO_2"/>
    <property type="match status" value="1"/>
</dbReference>
<name>A0A4S4M7I3_9APHY</name>
<evidence type="ECO:0000313" key="2">
    <source>
        <dbReference type="EMBL" id="THH21055.1"/>
    </source>
</evidence>
<dbReference type="Gene3D" id="2.40.50.40">
    <property type="match status" value="1"/>
</dbReference>
<organism evidence="2 3">
    <name type="scientific">Antrodiella citrinella</name>
    <dbReference type="NCBI Taxonomy" id="2447956"/>
    <lineage>
        <taxon>Eukaryota</taxon>
        <taxon>Fungi</taxon>
        <taxon>Dikarya</taxon>
        <taxon>Basidiomycota</taxon>
        <taxon>Agaricomycotina</taxon>
        <taxon>Agaricomycetes</taxon>
        <taxon>Polyporales</taxon>
        <taxon>Steccherinaceae</taxon>
        <taxon>Antrodiella</taxon>
    </lineage>
</organism>
<dbReference type="InterPro" id="IPR016197">
    <property type="entry name" value="Chromo-like_dom_sf"/>
</dbReference>
<proteinExistence type="predicted"/>